<evidence type="ECO:0000313" key="1">
    <source>
        <dbReference type="EMBL" id="AMM41955.1"/>
    </source>
</evidence>
<evidence type="ECO:0000313" key="2">
    <source>
        <dbReference type="Proteomes" id="UP000070560"/>
    </source>
</evidence>
<dbReference type="EMBL" id="CP013015">
    <property type="protein sequence ID" value="AMM41955.1"/>
    <property type="molecule type" value="Genomic_DNA"/>
</dbReference>
<dbReference type="KEGG" id="daw:HS1_002169"/>
<gene>
    <name evidence="1" type="ORF">HS1_002169</name>
</gene>
<reference evidence="1 2" key="1">
    <citation type="submission" date="2015-10" db="EMBL/GenBank/DDBJ databases">
        <title>Candidatus Desulfofervidus auxilii, a hydrogenotrophic sulfate-reducing bacterium involved in the thermophilic anaerobic oxidation of methane.</title>
        <authorList>
            <person name="Krukenberg V."/>
            <person name="Richter M."/>
            <person name="Wegener G."/>
        </authorList>
    </citation>
    <scope>NUCLEOTIDE SEQUENCE [LARGE SCALE GENOMIC DNA]</scope>
    <source>
        <strain evidence="1 2">HS1</strain>
    </source>
</reference>
<protein>
    <submittedName>
        <fullName evidence="1">Uncharacterized protein</fullName>
    </submittedName>
</protein>
<keyword evidence="2" id="KW-1185">Reference proteome</keyword>
<proteinExistence type="predicted"/>
<organism evidence="1 2">
    <name type="scientific">Desulfofervidus auxilii</name>
    <dbReference type="NCBI Taxonomy" id="1621989"/>
    <lineage>
        <taxon>Bacteria</taxon>
        <taxon>Pseudomonadati</taxon>
        <taxon>Thermodesulfobacteriota</taxon>
        <taxon>Candidatus Desulfofervidia</taxon>
        <taxon>Candidatus Desulfofervidales</taxon>
        <taxon>Candidatus Desulfofervidaceae</taxon>
        <taxon>Candidatus Desulfofervidus</taxon>
    </lineage>
</organism>
<accession>A0A7U4QM95</accession>
<dbReference type="AlphaFoldDB" id="A0A7U4QM95"/>
<sequence>MEEKKEREEENQERERQLPAIVSPIFILAEVEEEE</sequence>
<dbReference type="Proteomes" id="UP000070560">
    <property type="component" value="Chromosome"/>
</dbReference>
<name>A0A7U4QM95_DESA2</name>